<dbReference type="InterPro" id="IPR041006">
    <property type="entry name" value="Morc_S5"/>
</dbReference>
<dbReference type="PANTHER" id="PTHR23336">
    <property type="entry name" value="ZINC FINGER CW-TYPE COILED-COIL DOMAIN PROTEIN 3"/>
    <property type="match status" value="1"/>
</dbReference>
<dbReference type="GO" id="GO:0006325">
    <property type="term" value="P:chromatin organization"/>
    <property type="evidence" value="ECO:0007669"/>
    <property type="project" value="UniProtKB-KW"/>
</dbReference>
<dbReference type="Pfam" id="PF17942">
    <property type="entry name" value="Morc6_S5"/>
    <property type="match status" value="1"/>
</dbReference>
<dbReference type="OrthoDB" id="757982at2759"/>
<feature type="region of interest" description="Disordered" evidence="17">
    <location>
        <begin position="1"/>
        <end position="61"/>
    </location>
</feature>
<comment type="caution">
    <text evidence="19">The sequence shown here is derived from an EMBL/GenBank/DDBJ whole genome shotgun (WGS) entry which is preliminary data.</text>
</comment>
<evidence type="ECO:0000256" key="7">
    <source>
        <dbReference type="ARBA" id="ARBA00022763"/>
    </source>
</evidence>
<evidence type="ECO:0000256" key="2">
    <source>
        <dbReference type="ARBA" id="ARBA00004123"/>
    </source>
</evidence>
<evidence type="ECO:0000256" key="9">
    <source>
        <dbReference type="ARBA" id="ARBA00022840"/>
    </source>
</evidence>
<keyword evidence="4" id="KW-0540">Nuclease</keyword>
<keyword evidence="15" id="KW-0539">Nucleus</keyword>
<keyword evidence="20" id="KW-1185">Reference proteome</keyword>
<dbReference type="SUPFAM" id="SSF55874">
    <property type="entry name" value="ATPase domain of HSP90 chaperone/DNA topoisomerase II/histidine kinase"/>
    <property type="match status" value="1"/>
</dbReference>
<dbReference type="EMBL" id="JAKUCV010007537">
    <property type="protein sequence ID" value="KAJ4823006.1"/>
    <property type="molecule type" value="Genomic_DNA"/>
</dbReference>
<evidence type="ECO:0000256" key="1">
    <source>
        <dbReference type="ARBA" id="ARBA00001936"/>
    </source>
</evidence>
<keyword evidence="13" id="KW-0943">RNA-mediated gene silencing</keyword>
<evidence type="ECO:0000256" key="3">
    <source>
        <dbReference type="ARBA" id="ARBA00007845"/>
    </source>
</evidence>
<name>A0A9Q0IY67_9ROSI</name>
<evidence type="ECO:0000256" key="4">
    <source>
        <dbReference type="ARBA" id="ARBA00022722"/>
    </source>
</evidence>
<organism evidence="19 20">
    <name type="scientific">Turnera subulata</name>
    <dbReference type="NCBI Taxonomy" id="218843"/>
    <lineage>
        <taxon>Eukaryota</taxon>
        <taxon>Viridiplantae</taxon>
        <taxon>Streptophyta</taxon>
        <taxon>Embryophyta</taxon>
        <taxon>Tracheophyta</taxon>
        <taxon>Spermatophyta</taxon>
        <taxon>Magnoliopsida</taxon>
        <taxon>eudicotyledons</taxon>
        <taxon>Gunneridae</taxon>
        <taxon>Pentapetalae</taxon>
        <taxon>rosids</taxon>
        <taxon>fabids</taxon>
        <taxon>Malpighiales</taxon>
        <taxon>Passifloraceae</taxon>
        <taxon>Turnera</taxon>
    </lineage>
</organism>
<reference evidence="19" key="1">
    <citation type="submission" date="2022-02" db="EMBL/GenBank/DDBJ databases">
        <authorList>
            <person name="Henning P.M."/>
            <person name="McCubbin A.G."/>
            <person name="Shore J.S."/>
        </authorList>
    </citation>
    <scope>NUCLEOTIDE SEQUENCE</scope>
    <source>
        <strain evidence="19">F60SS</strain>
        <tissue evidence="19">Leaves</tissue>
    </source>
</reference>
<sequence>MPPKLGKPPVEVVQIDSSDDEEDTVSVVAATNSSKSSTPSTTPTPPSPLQSRLPPPQGQTSQLAVTQPAALPRQTLECRSFWKAGAHDVNRVPMIAPPQDLLEHARVHPKFLHSNATSHKWAFGAIAELLDNAVDEIHNGATFVKVDKIDIIKDNSPALVFQDDGGGMSPDSMRKCMSLGYSSKKSNTTIGQYGNGFKTSTMRLGADVIVFSRATCGSKATQSVGLLSYTFLLKTGQDDVIVPMIDFDISRNWAEPIIHTSQVDWSSNLNTILEWSPFTSKDELMQQFEDIGQHGTKIVIYNLWLNDEGIYELSFDDDAEDIRLRDETNRDEPKLRKKRIELQSHISYRLRYSLRVTVETTIGFIKEAPALTVCGFNIYHKNRLIRPFWKVIGEGSVKGNGVVGVLEANFIEPAHDKQDFERSSLFVRLESRLKQMVADYWKTHCHFVGYQPPNFRPQNTQKGGLPANLLEEVHLDQGNPGLPTRSHQFTSDGGLGRDGQTFLQVEQPVAGVDGSMDIMSEDGSGPISVEKLCEDNIELFMRCEQQVQKEAELKQLAEKLEKELEQAKRKCAQLSAHLEVKRKEKMEQARKVA</sequence>
<evidence type="ECO:0000256" key="5">
    <source>
        <dbReference type="ARBA" id="ARBA00022741"/>
    </source>
</evidence>
<dbReference type="Pfam" id="PF13589">
    <property type="entry name" value="HATPase_c_3"/>
    <property type="match status" value="1"/>
</dbReference>
<reference evidence="19" key="2">
    <citation type="journal article" date="2023" name="Plants (Basel)">
        <title>Annotation of the Turnera subulata (Passifloraceae) Draft Genome Reveals the S-Locus Evolved after the Divergence of Turneroideae from Passifloroideae in a Stepwise Manner.</title>
        <authorList>
            <person name="Henning P.M."/>
            <person name="Roalson E.H."/>
            <person name="Mir W."/>
            <person name="McCubbin A.G."/>
            <person name="Shore J.S."/>
        </authorList>
    </citation>
    <scope>NUCLEOTIDE SEQUENCE</scope>
    <source>
        <strain evidence="19">F60SS</strain>
    </source>
</reference>
<evidence type="ECO:0000313" key="19">
    <source>
        <dbReference type="EMBL" id="KAJ4823006.1"/>
    </source>
</evidence>
<keyword evidence="6" id="KW-0255">Endonuclease</keyword>
<feature type="domain" description="Morc S5" evidence="18">
    <location>
        <begin position="338"/>
        <end position="441"/>
    </location>
</feature>
<keyword evidence="10" id="KW-0156">Chromatin regulator</keyword>
<dbReference type="GO" id="GO:0005524">
    <property type="term" value="F:ATP binding"/>
    <property type="evidence" value="ECO:0007669"/>
    <property type="project" value="UniProtKB-KW"/>
</dbReference>
<evidence type="ECO:0000259" key="18">
    <source>
        <dbReference type="Pfam" id="PF17942"/>
    </source>
</evidence>
<comment type="subcellular location">
    <subcellularLocation>
        <location evidence="2">Nucleus</location>
    </subcellularLocation>
</comment>
<feature type="compositionally biased region" description="Low complexity" evidence="17">
    <location>
        <begin position="25"/>
        <end position="41"/>
    </location>
</feature>
<evidence type="ECO:0000256" key="15">
    <source>
        <dbReference type="ARBA" id="ARBA00023242"/>
    </source>
</evidence>
<evidence type="ECO:0000256" key="11">
    <source>
        <dbReference type="ARBA" id="ARBA00022884"/>
    </source>
</evidence>
<gene>
    <name evidence="19" type="ORF">Tsubulata_000379</name>
</gene>
<keyword evidence="14" id="KW-0234">DNA repair</keyword>
<evidence type="ECO:0000256" key="16">
    <source>
        <dbReference type="SAM" id="Coils"/>
    </source>
</evidence>
<dbReference type="AlphaFoldDB" id="A0A9Q0IY67"/>
<dbReference type="FunFam" id="3.30.565.10:FF:000075">
    <property type="entry name" value="MORC family CW-type zinc finger protein 4"/>
    <property type="match status" value="1"/>
</dbReference>
<keyword evidence="8" id="KW-0378">Hydrolase</keyword>
<evidence type="ECO:0000256" key="10">
    <source>
        <dbReference type="ARBA" id="ARBA00022853"/>
    </source>
</evidence>
<comment type="similarity">
    <text evidence="3">Belongs to the MORC ATPase protein family.</text>
</comment>
<dbReference type="GO" id="GO:0031349">
    <property type="term" value="P:positive regulation of defense response"/>
    <property type="evidence" value="ECO:0007669"/>
    <property type="project" value="UniProtKB-ARBA"/>
</dbReference>
<evidence type="ECO:0000256" key="14">
    <source>
        <dbReference type="ARBA" id="ARBA00023204"/>
    </source>
</evidence>
<dbReference type="Gene3D" id="3.30.565.10">
    <property type="entry name" value="Histidine kinase-like ATPase, C-terminal domain"/>
    <property type="match status" value="1"/>
</dbReference>
<evidence type="ECO:0000256" key="17">
    <source>
        <dbReference type="SAM" id="MobiDB-lite"/>
    </source>
</evidence>
<keyword evidence="12 16" id="KW-0175">Coiled coil</keyword>
<keyword evidence="7" id="KW-0227">DNA damage</keyword>
<protein>
    <recommendedName>
        <fullName evidence="18">Morc S5 domain-containing protein</fullName>
    </recommendedName>
</protein>
<dbReference type="PANTHER" id="PTHR23336:SF50">
    <property type="entry name" value="PROTEIN MICRORCHIDIA 1-RELATED"/>
    <property type="match status" value="1"/>
</dbReference>
<feature type="compositionally biased region" description="Pro residues" evidence="17">
    <location>
        <begin position="42"/>
        <end position="57"/>
    </location>
</feature>
<evidence type="ECO:0000313" key="20">
    <source>
        <dbReference type="Proteomes" id="UP001141552"/>
    </source>
</evidence>
<keyword evidence="5" id="KW-0547">Nucleotide-binding</keyword>
<dbReference type="InterPro" id="IPR036890">
    <property type="entry name" value="HATPase_C_sf"/>
</dbReference>
<dbReference type="Proteomes" id="UP001141552">
    <property type="component" value="Unassembled WGS sequence"/>
</dbReference>
<dbReference type="GO" id="GO:0006281">
    <property type="term" value="P:DNA repair"/>
    <property type="evidence" value="ECO:0007669"/>
    <property type="project" value="UniProtKB-KW"/>
</dbReference>
<dbReference type="GO" id="GO:0031047">
    <property type="term" value="P:regulatory ncRNA-mediated gene silencing"/>
    <property type="evidence" value="ECO:0007669"/>
    <property type="project" value="UniProtKB-KW"/>
</dbReference>
<evidence type="ECO:0000256" key="8">
    <source>
        <dbReference type="ARBA" id="ARBA00022801"/>
    </source>
</evidence>
<dbReference type="GO" id="GO:0016887">
    <property type="term" value="F:ATP hydrolysis activity"/>
    <property type="evidence" value="ECO:0007669"/>
    <property type="project" value="InterPro"/>
</dbReference>
<accession>A0A9Q0IY67</accession>
<keyword evidence="11" id="KW-0694">RNA-binding</keyword>
<dbReference type="GO" id="GO:0005634">
    <property type="term" value="C:nucleus"/>
    <property type="evidence" value="ECO:0007669"/>
    <property type="project" value="UniProtKB-SubCell"/>
</dbReference>
<proteinExistence type="inferred from homology"/>
<dbReference type="GO" id="GO:0004519">
    <property type="term" value="F:endonuclease activity"/>
    <property type="evidence" value="ECO:0007669"/>
    <property type="project" value="UniProtKB-KW"/>
</dbReference>
<evidence type="ECO:0000256" key="13">
    <source>
        <dbReference type="ARBA" id="ARBA00023158"/>
    </source>
</evidence>
<dbReference type="InterPro" id="IPR045261">
    <property type="entry name" value="MORC_ATPase"/>
</dbReference>
<evidence type="ECO:0000256" key="12">
    <source>
        <dbReference type="ARBA" id="ARBA00023054"/>
    </source>
</evidence>
<dbReference type="GO" id="GO:0003723">
    <property type="term" value="F:RNA binding"/>
    <property type="evidence" value="ECO:0007669"/>
    <property type="project" value="UniProtKB-KW"/>
</dbReference>
<keyword evidence="9" id="KW-0067">ATP-binding</keyword>
<feature type="coiled-coil region" evidence="16">
    <location>
        <begin position="543"/>
        <end position="584"/>
    </location>
</feature>
<evidence type="ECO:0000256" key="6">
    <source>
        <dbReference type="ARBA" id="ARBA00022759"/>
    </source>
</evidence>
<comment type="cofactor">
    <cofactor evidence="1">
        <name>Mn(2+)</name>
        <dbReference type="ChEBI" id="CHEBI:29035"/>
    </cofactor>
</comment>